<reference evidence="9 10" key="1">
    <citation type="journal article" date="2015" name="Nature">
        <title>rRNA introns, odd ribosomes, and small enigmatic genomes across a large radiation of phyla.</title>
        <authorList>
            <person name="Brown C.T."/>
            <person name="Hug L.A."/>
            <person name="Thomas B.C."/>
            <person name="Sharon I."/>
            <person name="Castelle C.J."/>
            <person name="Singh A."/>
            <person name="Wilkins M.J."/>
            <person name="Williams K.H."/>
            <person name="Banfield J.F."/>
        </authorList>
    </citation>
    <scope>NUCLEOTIDE SEQUENCE [LARGE SCALE GENOMIC DNA]</scope>
</reference>
<dbReference type="InterPro" id="IPR036097">
    <property type="entry name" value="HisK_dim/P_sf"/>
</dbReference>
<dbReference type="InterPro" id="IPR003661">
    <property type="entry name" value="HisK_dim/P_dom"/>
</dbReference>
<dbReference type="CDD" id="cd00082">
    <property type="entry name" value="HisKA"/>
    <property type="match status" value="1"/>
</dbReference>
<evidence type="ECO:0000256" key="7">
    <source>
        <dbReference type="SAM" id="Coils"/>
    </source>
</evidence>
<dbReference type="Pfam" id="PF02518">
    <property type="entry name" value="HATPase_c"/>
    <property type="match status" value="1"/>
</dbReference>
<dbReference type="PANTHER" id="PTHR43711">
    <property type="entry name" value="TWO-COMPONENT HISTIDINE KINASE"/>
    <property type="match status" value="1"/>
</dbReference>
<sequence>IVDLVANIFLSEKQILRNKGEGFIKLLNFEQELSDICSKTLNYICQNTSANKAQIYLYDSVNTKSYCFTNGDWKIENLDKIFAEIPVYWNKKTTAEGKFEALSRSELEYLSNKDAVEYREYSNLLYLLELSKIQIAYPIVSGNELIGVLFIQDLANNQMYKIDELDLWDRIYSQFHISVNKALLYQQLQSLNSTLQQKVDIQTKELQIKIQQLQEARKKENDMIDIMGHELRTPATIVKLNAQLLEKFAGDIDSDPEAYKRYVNRIKMAVDNEIKLINTLLSSAKLEGNKIVIDPEEVDIKEEVEMAIHGNEKDANEKNLPIINNMKLDTPNVYADKARVVEILNNLISNAVKYTERGSVTVENRYDDNWIEISIIDTGYGISAEELPKLGQKFFRAGNHINSDIQVGDKMEIVRPGGTGLGLFVTFNLIRKMGGDVRVESEVGKGSKFIFILPIYKAQAIHDHDGESNNMFEKLGLKKQ</sequence>
<dbReference type="AlphaFoldDB" id="A0A0G0HGR7"/>
<keyword evidence="5 9" id="KW-0418">Kinase</keyword>
<dbReference type="InterPro" id="IPR004358">
    <property type="entry name" value="Sig_transdc_His_kin-like_C"/>
</dbReference>
<dbReference type="SMART" id="SM00387">
    <property type="entry name" value="HATPase_c"/>
    <property type="match status" value="1"/>
</dbReference>
<comment type="caution">
    <text evidence="9">The sequence shown here is derived from an EMBL/GenBank/DDBJ whole genome shotgun (WGS) entry which is preliminary data.</text>
</comment>
<dbReference type="Pfam" id="PF00512">
    <property type="entry name" value="HisKA"/>
    <property type="match status" value="1"/>
</dbReference>
<evidence type="ECO:0000256" key="1">
    <source>
        <dbReference type="ARBA" id="ARBA00000085"/>
    </source>
</evidence>
<organism evidence="9 10">
    <name type="scientific">candidate division WS6 bacterium GW2011_GWC2_36_7</name>
    <dbReference type="NCBI Taxonomy" id="1619091"/>
    <lineage>
        <taxon>Bacteria</taxon>
        <taxon>Candidatus Dojkabacteria</taxon>
    </lineage>
</organism>
<dbReference type="GO" id="GO:0000155">
    <property type="term" value="F:phosphorelay sensor kinase activity"/>
    <property type="evidence" value="ECO:0007669"/>
    <property type="project" value="InterPro"/>
</dbReference>
<dbReference type="SUPFAM" id="SSF47384">
    <property type="entry name" value="Homodimeric domain of signal transducing histidine kinase"/>
    <property type="match status" value="1"/>
</dbReference>
<evidence type="ECO:0000313" key="10">
    <source>
        <dbReference type="Proteomes" id="UP000034075"/>
    </source>
</evidence>
<dbReference type="Gene3D" id="1.10.287.130">
    <property type="match status" value="1"/>
</dbReference>
<evidence type="ECO:0000259" key="8">
    <source>
        <dbReference type="PROSITE" id="PS50109"/>
    </source>
</evidence>
<dbReference type="InterPro" id="IPR003594">
    <property type="entry name" value="HATPase_dom"/>
</dbReference>
<gene>
    <name evidence="9" type="ORF">US24_C0034G0001</name>
</gene>
<evidence type="ECO:0000256" key="2">
    <source>
        <dbReference type="ARBA" id="ARBA00012438"/>
    </source>
</evidence>
<dbReference type="InterPro" id="IPR050736">
    <property type="entry name" value="Sensor_HK_Regulatory"/>
</dbReference>
<evidence type="ECO:0000256" key="5">
    <source>
        <dbReference type="ARBA" id="ARBA00022777"/>
    </source>
</evidence>
<keyword evidence="7" id="KW-0175">Coiled coil</keyword>
<evidence type="ECO:0000313" key="9">
    <source>
        <dbReference type="EMBL" id="KKQ11279.1"/>
    </source>
</evidence>
<dbReference type="Proteomes" id="UP000034075">
    <property type="component" value="Unassembled WGS sequence"/>
</dbReference>
<feature type="domain" description="Histidine kinase" evidence="8">
    <location>
        <begin position="226"/>
        <end position="457"/>
    </location>
</feature>
<keyword evidence="3" id="KW-0597">Phosphoprotein</keyword>
<dbReference type="Gene3D" id="3.30.565.10">
    <property type="entry name" value="Histidine kinase-like ATPase, C-terminal domain"/>
    <property type="match status" value="1"/>
</dbReference>
<dbReference type="PANTHER" id="PTHR43711:SF26">
    <property type="entry name" value="SENSOR HISTIDINE KINASE RCSC"/>
    <property type="match status" value="1"/>
</dbReference>
<accession>A0A0G0HGR7</accession>
<dbReference type="EC" id="2.7.13.3" evidence="2"/>
<name>A0A0G0HGR7_9BACT</name>
<dbReference type="InterPro" id="IPR036890">
    <property type="entry name" value="HATPase_C_sf"/>
</dbReference>
<dbReference type="SUPFAM" id="SSF55781">
    <property type="entry name" value="GAF domain-like"/>
    <property type="match status" value="1"/>
</dbReference>
<dbReference type="PROSITE" id="PS50109">
    <property type="entry name" value="HIS_KIN"/>
    <property type="match status" value="1"/>
</dbReference>
<comment type="catalytic activity">
    <reaction evidence="1">
        <text>ATP + protein L-histidine = ADP + protein N-phospho-L-histidine.</text>
        <dbReference type="EC" id="2.7.13.3"/>
    </reaction>
</comment>
<dbReference type="SUPFAM" id="SSF55874">
    <property type="entry name" value="ATPase domain of HSP90 chaperone/DNA topoisomerase II/histidine kinase"/>
    <property type="match status" value="1"/>
</dbReference>
<dbReference type="SMART" id="SM00388">
    <property type="entry name" value="HisKA"/>
    <property type="match status" value="1"/>
</dbReference>
<dbReference type="InterPro" id="IPR005467">
    <property type="entry name" value="His_kinase_dom"/>
</dbReference>
<proteinExistence type="predicted"/>
<feature type="non-terminal residue" evidence="9">
    <location>
        <position position="1"/>
    </location>
</feature>
<protein>
    <recommendedName>
        <fullName evidence="2">histidine kinase</fullName>
        <ecNumber evidence="2">2.7.13.3</ecNumber>
    </recommendedName>
</protein>
<keyword evidence="6" id="KW-0902">Two-component regulatory system</keyword>
<evidence type="ECO:0000256" key="3">
    <source>
        <dbReference type="ARBA" id="ARBA00022553"/>
    </source>
</evidence>
<evidence type="ECO:0000256" key="6">
    <source>
        <dbReference type="ARBA" id="ARBA00023012"/>
    </source>
</evidence>
<dbReference type="PRINTS" id="PR00344">
    <property type="entry name" value="BCTRLSENSOR"/>
</dbReference>
<evidence type="ECO:0000256" key="4">
    <source>
        <dbReference type="ARBA" id="ARBA00022679"/>
    </source>
</evidence>
<dbReference type="InterPro" id="IPR029016">
    <property type="entry name" value="GAF-like_dom_sf"/>
</dbReference>
<keyword evidence="4" id="KW-0808">Transferase</keyword>
<feature type="coiled-coil region" evidence="7">
    <location>
        <begin position="185"/>
        <end position="223"/>
    </location>
</feature>
<dbReference type="EMBL" id="LBSF01000034">
    <property type="protein sequence ID" value="KKQ11279.1"/>
    <property type="molecule type" value="Genomic_DNA"/>
</dbReference>
<dbReference type="Gene3D" id="3.30.450.40">
    <property type="match status" value="1"/>
</dbReference>